<evidence type="ECO:0000313" key="3">
    <source>
        <dbReference type="Proteomes" id="UP000653305"/>
    </source>
</evidence>
<name>A0A830CLC2_9LAMI</name>
<organism evidence="2 3">
    <name type="scientific">Phtheirospermum japonicum</name>
    <dbReference type="NCBI Taxonomy" id="374723"/>
    <lineage>
        <taxon>Eukaryota</taxon>
        <taxon>Viridiplantae</taxon>
        <taxon>Streptophyta</taxon>
        <taxon>Embryophyta</taxon>
        <taxon>Tracheophyta</taxon>
        <taxon>Spermatophyta</taxon>
        <taxon>Magnoliopsida</taxon>
        <taxon>eudicotyledons</taxon>
        <taxon>Gunneridae</taxon>
        <taxon>Pentapetalae</taxon>
        <taxon>asterids</taxon>
        <taxon>lamiids</taxon>
        <taxon>Lamiales</taxon>
        <taxon>Orobanchaceae</taxon>
        <taxon>Orobanchaceae incertae sedis</taxon>
        <taxon>Phtheirospermum</taxon>
    </lineage>
</organism>
<evidence type="ECO:0000256" key="1">
    <source>
        <dbReference type="SAM" id="MobiDB-lite"/>
    </source>
</evidence>
<keyword evidence="3" id="KW-1185">Reference proteome</keyword>
<feature type="region of interest" description="Disordered" evidence="1">
    <location>
        <begin position="1"/>
        <end position="21"/>
    </location>
</feature>
<evidence type="ECO:0000313" key="2">
    <source>
        <dbReference type="EMBL" id="GFP96633.1"/>
    </source>
</evidence>
<dbReference type="Proteomes" id="UP000653305">
    <property type="component" value="Unassembled WGS sequence"/>
</dbReference>
<accession>A0A830CLC2</accession>
<comment type="caution">
    <text evidence="2">The sequence shown here is derived from an EMBL/GenBank/DDBJ whole genome shotgun (WGS) entry which is preliminary data.</text>
</comment>
<protein>
    <submittedName>
        <fullName evidence="2">Uncharacterized protein</fullName>
    </submittedName>
</protein>
<gene>
    <name evidence="2" type="ORF">PHJA_001807400</name>
</gene>
<proteinExistence type="predicted"/>
<dbReference type="EMBL" id="BMAC01000448">
    <property type="protein sequence ID" value="GFP96633.1"/>
    <property type="molecule type" value="Genomic_DNA"/>
</dbReference>
<reference evidence="2" key="1">
    <citation type="submission" date="2020-07" db="EMBL/GenBank/DDBJ databases">
        <title>Ethylene signaling mediates host invasion by parasitic plants.</title>
        <authorList>
            <person name="Yoshida S."/>
        </authorList>
    </citation>
    <scope>NUCLEOTIDE SEQUENCE</scope>
    <source>
        <strain evidence="2">Okayama</strain>
    </source>
</reference>
<sequence length="55" mass="5948">MGPSPTDFSPTKRRRSTPPPASCWSFSISLSAADFGIPGRISLVMVGQCWIQGQH</sequence>
<dbReference type="AlphaFoldDB" id="A0A830CLC2"/>